<evidence type="ECO:0000256" key="2">
    <source>
        <dbReference type="ARBA" id="ARBA00022840"/>
    </source>
</evidence>
<feature type="domain" description="UvrD-like helicase C-terminal" evidence="3">
    <location>
        <begin position="415"/>
        <end position="465"/>
    </location>
</feature>
<dbReference type="CDD" id="cd17933">
    <property type="entry name" value="DEXSc_RecD-like"/>
    <property type="match status" value="1"/>
</dbReference>
<dbReference type="GO" id="GO:0004527">
    <property type="term" value="F:exonuclease activity"/>
    <property type="evidence" value="ECO:0007669"/>
    <property type="project" value="UniProtKB-KW"/>
</dbReference>
<evidence type="ECO:0000313" key="5">
    <source>
        <dbReference type="Proteomes" id="UP000249891"/>
    </source>
</evidence>
<proteinExistence type="predicted"/>
<dbReference type="CDD" id="cd18809">
    <property type="entry name" value="SF1_C_RecD"/>
    <property type="match status" value="1"/>
</dbReference>
<dbReference type="GO" id="GO:0005524">
    <property type="term" value="F:ATP binding"/>
    <property type="evidence" value="ECO:0007669"/>
    <property type="project" value="UniProtKB-KW"/>
</dbReference>
<sequence>MNEKAFFSALISAFKHEPTPSQDVALQKITEYLFSANASDKLFLLKGFAGTGKTSITNCLIRTLPLINHQSVLLAPTGRAAKVMTYFTQRQAFTIHKYIYYSKADGTDVSFKLRANKLQNTLFIVDEASMIADNDHQLFERPSLLNDLMRFVYSGKNCKLLLIGDTAQLPPVNTLESPALNIPYLEYQFQKEVLTVTLTEVVRQRRKSGILRNATRLRKHIFSSLAEKQFAFKINHHPDIIRLTDGAEIQDAISEAYDDYGSEETTVIVRSNKRAVAWNNQIRRVILDVEDEIAAGDLLMVVKNNYFWCKDNSQVSFIANGDTIEVLQLYDFTEAYGFRFAEVSAQLIDYPEVPPFDTVILLDTLNSEAPALSPAQSNQLYEEVLADYADEPTAYKRYQKVKENPYFNALQVKFSYAITCHKSQGGQWDAVFVEKPYLPDDIIDEGYLRWLYTAITRAKERVYLVGFKDEDFS</sequence>
<protein>
    <submittedName>
        <fullName evidence="4">Exonuclease V subunit alpha</fullName>
    </submittedName>
</protein>
<keyword evidence="4" id="KW-0540">Nuclease</keyword>
<dbReference type="InterPro" id="IPR027417">
    <property type="entry name" value="P-loop_NTPase"/>
</dbReference>
<evidence type="ECO:0000259" key="3">
    <source>
        <dbReference type="Pfam" id="PF13538"/>
    </source>
</evidence>
<dbReference type="RefSeq" id="WP_128091183.1">
    <property type="nucleotide sequence ID" value="NZ_UARG01000017.1"/>
</dbReference>
<dbReference type="PANTHER" id="PTHR43788:SF6">
    <property type="entry name" value="DNA HELICASE B"/>
    <property type="match status" value="1"/>
</dbReference>
<dbReference type="GO" id="GO:0003678">
    <property type="term" value="F:DNA helicase activity"/>
    <property type="evidence" value="ECO:0007669"/>
    <property type="project" value="UniProtKB-ARBA"/>
</dbReference>
<evidence type="ECO:0000256" key="1">
    <source>
        <dbReference type="ARBA" id="ARBA00022741"/>
    </source>
</evidence>
<keyword evidence="2" id="KW-0067">ATP-binding</keyword>
<dbReference type="PANTHER" id="PTHR43788">
    <property type="entry name" value="DNA2/NAM7 HELICASE FAMILY MEMBER"/>
    <property type="match status" value="1"/>
</dbReference>
<dbReference type="InterPro" id="IPR027785">
    <property type="entry name" value="UvrD-like_helicase_C"/>
</dbReference>
<evidence type="ECO:0000313" key="4">
    <source>
        <dbReference type="EMBL" id="SQA77809.1"/>
    </source>
</evidence>
<keyword evidence="4" id="KW-0378">Hydrolase</keyword>
<gene>
    <name evidence="4" type="ORF">NCTC11546_01029</name>
</gene>
<dbReference type="AlphaFoldDB" id="A0A2X2TJL0"/>
<dbReference type="EMBL" id="UARG01000017">
    <property type="protein sequence ID" value="SQA77809.1"/>
    <property type="molecule type" value="Genomic_DNA"/>
</dbReference>
<accession>A0A2X2TJL0</accession>
<dbReference type="Proteomes" id="UP000249891">
    <property type="component" value="Unassembled WGS sequence"/>
</dbReference>
<organism evidence="4 5">
    <name type="scientific">Capnocytophaga ochracea</name>
    <dbReference type="NCBI Taxonomy" id="1018"/>
    <lineage>
        <taxon>Bacteria</taxon>
        <taxon>Pseudomonadati</taxon>
        <taxon>Bacteroidota</taxon>
        <taxon>Flavobacteriia</taxon>
        <taxon>Flavobacteriales</taxon>
        <taxon>Flavobacteriaceae</taxon>
        <taxon>Capnocytophaga</taxon>
    </lineage>
</organism>
<keyword evidence="1" id="KW-0547">Nucleotide-binding</keyword>
<dbReference type="InterPro" id="IPR050534">
    <property type="entry name" value="Coronavir_polyprotein_1ab"/>
</dbReference>
<dbReference type="Pfam" id="PF13245">
    <property type="entry name" value="AAA_19"/>
    <property type="match status" value="1"/>
</dbReference>
<dbReference type="Gene3D" id="3.40.50.300">
    <property type="entry name" value="P-loop containing nucleotide triphosphate hydrolases"/>
    <property type="match status" value="2"/>
</dbReference>
<dbReference type="Pfam" id="PF13538">
    <property type="entry name" value="UvrD_C_2"/>
    <property type="match status" value="1"/>
</dbReference>
<keyword evidence="4" id="KW-0269">Exonuclease</keyword>
<reference evidence="4 5" key="1">
    <citation type="submission" date="2018-06" db="EMBL/GenBank/DDBJ databases">
        <authorList>
            <consortium name="Pathogen Informatics"/>
            <person name="Doyle S."/>
        </authorList>
    </citation>
    <scope>NUCLEOTIDE SEQUENCE [LARGE SCALE GENOMIC DNA]</scope>
    <source>
        <strain evidence="4 5">NCTC11546</strain>
    </source>
</reference>
<name>A0A2X2TJL0_CAPOC</name>
<dbReference type="SUPFAM" id="SSF52540">
    <property type="entry name" value="P-loop containing nucleoside triphosphate hydrolases"/>
    <property type="match status" value="1"/>
</dbReference>